<feature type="compositionally biased region" description="Low complexity" evidence="1">
    <location>
        <begin position="357"/>
        <end position="377"/>
    </location>
</feature>
<dbReference type="Proteomes" id="UP001320420">
    <property type="component" value="Unassembled WGS sequence"/>
</dbReference>
<feature type="region of interest" description="Disordered" evidence="1">
    <location>
        <begin position="419"/>
        <end position="455"/>
    </location>
</feature>
<feature type="compositionally biased region" description="Polar residues" evidence="1">
    <location>
        <begin position="316"/>
        <end position="339"/>
    </location>
</feature>
<feature type="compositionally biased region" description="Basic residues" evidence="1">
    <location>
        <begin position="492"/>
        <end position="502"/>
    </location>
</feature>
<dbReference type="EMBL" id="JAKJXP020000014">
    <property type="protein sequence ID" value="KAK7755275.1"/>
    <property type="molecule type" value="Genomic_DNA"/>
</dbReference>
<comment type="caution">
    <text evidence="2">The sequence shown here is derived from an EMBL/GenBank/DDBJ whole genome shotgun (WGS) entry which is preliminary data.</text>
</comment>
<organism evidence="2 3">
    <name type="scientific">Diatrype stigma</name>
    <dbReference type="NCBI Taxonomy" id="117547"/>
    <lineage>
        <taxon>Eukaryota</taxon>
        <taxon>Fungi</taxon>
        <taxon>Dikarya</taxon>
        <taxon>Ascomycota</taxon>
        <taxon>Pezizomycotina</taxon>
        <taxon>Sordariomycetes</taxon>
        <taxon>Xylariomycetidae</taxon>
        <taxon>Xylariales</taxon>
        <taxon>Diatrypaceae</taxon>
        <taxon>Diatrype</taxon>
    </lineage>
</organism>
<feature type="compositionally biased region" description="Basic residues" evidence="1">
    <location>
        <begin position="54"/>
        <end position="64"/>
    </location>
</feature>
<feature type="compositionally biased region" description="Basic residues" evidence="1">
    <location>
        <begin position="33"/>
        <end position="43"/>
    </location>
</feature>
<feature type="region of interest" description="Disordered" evidence="1">
    <location>
        <begin position="476"/>
        <end position="516"/>
    </location>
</feature>
<protein>
    <recommendedName>
        <fullName evidence="4">Cell wall proline rich protein</fullName>
    </recommendedName>
</protein>
<feature type="region of interest" description="Disordered" evidence="1">
    <location>
        <begin position="206"/>
        <end position="381"/>
    </location>
</feature>
<evidence type="ECO:0000313" key="2">
    <source>
        <dbReference type="EMBL" id="KAK7755275.1"/>
    </source>
</evidence>
<evidence type="ECO:0000256" key="1">
    <source>
        <dbReference type="SAM" id="MobiDB-lite"/>
    </source>
</evidence>
<feature type="compositionally biased region" description="Low complexity" evidence="1">
    <location>
        <begin position="1"/>
        <end position="12"/>
    </location>
</feature>
<keyword evidence="3" id="KW-1185">Reference proteome</keyword>
<feature type="compositionally biased region" description="Acidic residues" evidence="1">
    <location>
        <begin position="78"/>
        <end position="88"/>
    </location>
</feature>
<feature type="compositionally biased region" description="Basic and acidic residues" evidence="1">
    <location>
        <begin position="476"/>
        <end position="491"/>
    </location>
</feature>
<evidence type="ECO:0000313" key="3">
    <source>
        <dbReference type="Proteomes" id="UP001320420"/>
    </source>
</evidence>
<name>A0AAN9UZP2_9PEZI</name>
<gene>
    <name evidence="2" type="ORF">SLS62_002780</name>
</gene>
<evidence type="ECO:0008006" key="4">
    <source>
        <dbReference type="Google" id="ProtNLM"/>
    </source>
</evidence>
<feature type="region of interest" description="Disordered" evidence="1">
    <location>
        <begin position="1"/>
        <end position="176"/>
    </location>
</feature>
<accession>A0AAN9UZP2</accession>
<sequence>MSRSSDMANSSSGQDTPPVIIECGQRSASRNSSIKKKKKRKVKSWAGSILTRTTKARSRKKAARRQPSTPSLPRVMIDEDFGNDEVDPLDTSVGPTPTVLITEPHSPDQTGSFDVPPIQDDDMSYPMIDLDAALGPFNTPSARDPQWEAAQKAGTPPKRQLHSAAGMRNFTGPGMHYHRRAESAPALAPFEPGRFGFHRFGSSSTMADVFEEDEEDEGAEASSEKSGTKTRNASAETISSKSSNYETTPTQEHDTGVTASKETSPVSSVKRKGSGSSLDLQPPGTKMRTETSTSFPHGDPVAEEDVTPYRFRRDTNVSGISDASESPSPSPRTLVSNKPQVPVEMNSMNLPAPSLAPVSPFSTGHSSSFPSPQSPMSYDAQRISTAPSSIADENNFQSLLMGEPGPEVVRMSFEVPSLTSTNSTMTRDSIFAPPVQPRNMPFNDQRPASFTSSAFGRRRSSLAGLSRLISSAHGERSKLSVEVHCDDEPEKKRRSSKTKRLSRIMQFWKPKDSKQS</sequence>
<proteinExistence type="predicted"/>
<dbReference type="AlphaFoldDB" id="A0AAN9UZP2"/>
<feature type="compositionally biased region" description="Acidic residues" evidence="1">
    <location>
        <begin position="209"/>
        <end position="219"/>
    </location>
</feature>
<reference evidence="2 3" key="1">
    <citation type="submission" date="2024-02" db="EMBL/GenBank/DDBJ databases">
        <title>De novo assembly and annotation of 12 fungi associated with fruit tree decline syndrome in Ontario, Canada.</title>
        <authorList>
            <person name="Sulman M."/>
            <person name="Ellouze W."/>
            <person name="Ilyukhin E."/>
        </authorList>
    </citation>
    <scope>NUCLEOTIDE SEQUENCE [LARGE SCALE GENOMIC DNA]</scope>
    <source>
        <strain evidence="2 3">M11/M66-122</strain>
    </source>
</reference>
<feature type="compositionally biased region" description="Polar residues" evidence="1">
    <location>
        <begin position="229"/>
        <end position="250"/>
    </location>
</feature>